<dbReference type="RefSeq" id="WP_191006835.1">
    <property type="nucleotide sequence ID" value="NZ_JACXAD010000027.1"/>
</dbReference>
<sequence>MSVPVLFNGLKHHCHALRSFIRKYDTSQLTELSLSLLTIGGSQMDLYQGELPEAAICQEVIHYLTELNALSEPAYQQFLLPEQYKTIVLSDTSQWVLRLGEKETKYVHIHPGRFSPYTLRVKAATLKTAIALLIWQKGNSGAVDTATLNYLRKDVLHLSPVRKMEEMRALSDLTKLLSSDGEQ</sequence>
<keyword evidence="2" id="KW-1185">Reference proteome</keyword>
<reference evidence="1" key="1">
    <citation type="submission" date="2020-09" db="EMBL/GenBank/DDBJ databases">
        <authorList>
            <person name="Kim M.K."/>
        </authorList>
    </citation>
    <scope>NUCLEOTIDE SEQUENCE</scope>
    <source>
        <strain evidence="1">BT664</strain>
    </source>
</reference>
<dbReference type="AlphaFoldDB" id="A0A927BH96"/>
<organism evidence="1 2">
    <name type="scientific">Hymenobacter montanus</name>
    <dbReference type="NCBI Taxonomy" id="2771359"/>
    <lineage>
        <taxon>Bacteria</taxon>
        <taxon>Pseudomonadati</taxon>
        <taxon>Bacteroidota</taxon>
        <taxon>Cytophagia</taxon>
        <taxon>Cytophagales</taxon>
        <taxon>Hymenobacteraceae</taxon>
        <taxon>Hymenobacter</taxon>
    </lineage>
</organism>
<evidence type="ECO:0000313" key="2">
    <source>
        <dbReference type="Proteomes" id="UP000612233"/>
    </source>
</evidence>
<comment type="caution">
    <text evidence="1">The sequence shown here is derived from an EMBL/GenBank/DDBJ whole genome shotgun (WGS) entry which is preliminary data.</text>
</comment>
<dbReference type="Proteomes" id="UP000612233">
    <property type="component" value="Unassembled WGS sequence"/>
</dbReference>
<protein>
    <submittedName>
        <fullName evidence="1">Uncharacterized protein</fullName>
    </submittedName>
</protein>
<accession>A0A927BH96</accession>
<dbReference type="EMBL" id="JACXAD010000027">
    <property type="protein sequence ID" value="MBD2770024.1"/>
    <property type="molecule type" value="Genomic_DNA"/>
</dbReference>
<gene>
    <name evidence="1" type="ORF">IC235_19220</name>
</gene>
<proteinExistence type="predicted"/>
<name>A0A927BH96_9BACT</name>
<evidence type="ECO:0000313" key="1">
    <source>
        <dbReference type="EMBL" id="MBD2770024.1"/>
    </source>
</evidence>